<reference evidence="1 2" key="1">
    <citation type="submission" date="2013-08" db="EMBL/GenBank/DDBJ databases">
        <title>Genome sequencing of Lysobacter.</title>
        <authorList>
            <person name="Zhang S."/>
            <person name="Wang G."/>
        </authorList>
    </citation>
    <scope>NUCLEOTIDE SEQUENCE [LARGE SCALE GENOMIC DNA]</scope>
    <source>
        <strain evidence="1 2">Ko07</strain>
    </source>
</reference>
<evidence type="ECO:0000313" key="2">
    <source>
        <dbReference type="Proteomes" id="UP000030017"/>
    </source>
</evidence>
<dbReference type="Proteomes" id="UP000030017">
    <property type="component" value="Unassembled WGS sequence"/>
</dbReference>
<sequence length="474" mass="52559">MDAAATVEEQLAIAFSAVDDNDPTATGIALTTLMAHPDFDALPADIRHATFSAAGWSAIQRSELARARDFYLAAIDLSANESHVWYQLALLEFDLDNPEASADRLLHLLQHWPELQEELPDGYFAQLVRELIPFPETRLTVLHALLARPWTLNGLGTSHFWHELALMQVERGDTDAARASIEHIDGPMDLVMLRIDRRFDALVDPTLKRFDIQRAARLRSDDLRTKAMLAPERLDLLMELTYAMLAAGEERQVLAMTDAALAALSSATVESALFENIEDQVWLMNNRAIALRRLDRIDEALVQMEIASGFAENGGANVSQALNLGRFYCSLGRFPEALAAISSVNDMSDYGRMVRAAVQHCAMRRSGDATGADEALAYLRDHSATAPSALLQALLEANHLDEAAGTLASLLESTETRLDTLVWVQRFRSLPPLPADHVYRSRREELLARDDVIAAVERVGRIGQYDIHARSTLD</sequence>
<evidence type="ECO:0008006" key="3">
    <source>
        <dbReference type="Google" id="ProtNLM"/>
    </source>
</evidence>
<organism evidence="1 2">
    <name type="scientific">Lysobacter concretionis Ko07 = DSM 16239</name>
    <dbReference type="NCBI Taxonomy" id="1122185"/>
    <lineage>
        <taxon>Bacteria</taxon>
        <taxon>Pseudomonadati</taxon>
        <taxon>Pseudomonadota</taxon>
        <taxon>Gammaproteobacteria</taxon>
        <taxon>Lysobacterales</taxon>
        <taxon>Lysobacteraceae</taxon>
        <taxon>Novilysobacter</taxon>
    </lineage>
</organism>
<dbReference type="SUPFAM" id="SSF48452">
    <property type="entry name" value="TPR-like"/>
    <property type="match status" value="1"/>
</dbReference>
<dbReference type="eggNOG" id="ENOG5032U52">
    <property type="taxonomic scope" value="Bacteria"/>
</dbReference>
<dbReference type="STRING" id="1122185.N792_12130"/>
<gene>
    <name evidence="1" type="ORF">N792_12130</name>
</gene>
<dbReference type="InterPro" id="IPR011990">
    <property type="entry name" value="TPR-like_helical_dom_sf"/>
</dbReference>
<protein>
    <recommendedName>
        <fullName evidence="3">Tetratricopeptide repeat protein</fullName>
    </recommendedName>
</protein>
<dbReference type="EMBL" id="AVPS01000008">
    <property type="protein sequence ID" value="KGM51134.1"/>
    <property type="molecule type" value="Genomic_DNA"/>
</dbReference>
<name>A0A0A0EL89_9GAMM</name>
<keyword evidence="2" id="KW-1185">Reference proteome</keyword>
<comment type="caution">
    <text evidence="1">The sequence shown here is derived from an EMBL/GenBank/DDBJ whole genome shotgun (WGS) entry which is preliminary data.</text>
</comment>
<dbReference type="Gene3D" id="1.25.40.10">
    <property type="entry name" value="Tetratricopeptide repeat domain"/>
    <property type="match status" value="1"/>
</dbReference>
<evidence type="ECO:0000313" key="1">
    <source>
        <dbReference type="EMBL" id="KGM51134.1"/>
    </source>
</evidence>
<accession>A0A0A0EL89</accession>
<proteinExistence type="predicted"/>
<dbReference type="AlphaFoldDB" id="A0A0A0EL89"/>